<keyword evidence="4" id="KW-0862">Zinc</keyword>
<dbReference type="CDD" id="cd22671">
    <property type="entry name" value="FHA_APTX-like"/>
    <property type="match status" value="1"/>
</dbReference>
<feature type="region of interest" description="Disordered" evidence="8">
    <location>
        <begin position="127"/>
        <end position="149"/>
    </location>
</feature>
<keyword evidence="5" id="KW-0238">DNA-binding</keyword>
<dbReference type="EMBL" id="GL832967">
    <property type="protein sequence ID" value="EGD73931.1"/>
    <property type="molecule type" value="Genomic_DNA"/>
</dbReference>
<dbReference type="Proteomes" id="UP000007799">
    <property type="component" value="Unassembled WGS sequence"/>
</dbReference>
<dbReference type="STRING" id="946362.F2UBR5"/>
<dbReference type="GO" id="GO:0003725">
    <property type="term" value="F:double-stranded RNA binding"/>
    <property type="evidence" value="ECO:0007669"/>
    <property type="project" value="TreeGrafter"/>
</dbReference>
<dbReference type="OMA" id="QFRTGYH"/>
<accession>F2UBR5</accession>
<dbReference type="SUPFAM" id="SSF49879">
    <property type="entry name" value="SMAD/FHA domain"/>
    <property type="match status" value="1"/>
</dbReference>
<sequence>MSRFVVALRPCGQLRERLTEPLELSAGVHILGRSPQTKVKQQLCSRRQIELDVDTARGTVTLKQQLGPNACSVNGQTISRGNSVAVSRGARISMLADSPDETTFTLDIHEYAPCGMTTPESTPLTQFDTSASSTASSVRPDATSFDTKPSAHAPAITINLTSNTGAATITITNNITAADDADSSRLTTPGGDAVTEEDTGQPKQRSDKQQRRVTSECVDHWANALTELVRHPERHADDIVYETVDTLVINDKYPKARYHFLVLPKRVITDLTCLTRHDRHLIQRLQETAMTFGKMIQEDKPGVKFHTGFHAVPSMNQVHLHLISQDFDSVSLKNKKHWNSFNTPYFVPARKVYEMLKNEGRIHFDEAKYKEYLKKPLVCHRCRQEMRNMPTLKRHLKEHLTNP</sequence>
<comment type="caution">
    <text evidence="7">Lacks conserved residue(s) required for the propagation of feature annotation.</text>
</comment>
<dbReference type="RefSeq" id="XP_004993494.1">
    <property type="nucleotide sequence ID" value="XM_004993437.1"/>
</dbReference>
<protein>
    <recommendedName>
        <fullName evidence="9">HIT domain-containing protein</fullName>
    </recommendedName>
</protein>
<dbReference type="Pfam" id="PF16278">
    <property type="entry name" value="zf-C2HE"/>
    <property type="match status" value="1"/>
</dbReference>
<evidence type="ECO:0000256" key="3">
    <source>
        <dbReference type="ARBA" id="ARBA00022801"/>
    </source>
</evidence>
<evidence type="ECO:0000313" key="11">
    <source>
        <dbReference type="Proteomes" id="UP000007799"/>
    </source>
</evidence>
<comment type="subcellular location">
    <subcellularLocation>
        <location evidence="1">Nucleus</location>
    </subcellularLocation>
</comment>
<evidence type="ECO:0000256" key="1">
    <source>
        <dbReference type="ARBA" id="ARBA00004123"/>
    </source>
</evidence>
<dbReference type="InterPro" id="IPR036265">
    <property type="entry name" value="HIT-like_sf"/>
</dbReference>
<keyword evidence="11" id="KW-1185">Reference proteome</keyword>
<dbReference type="PANTHER" id="PTHR12486:SF4">
    <property type="entry name" value="APRATAXIN"/>
    <property type="match status" value="1"/>
</dbReference>
<name>F2UBR5_SALR5</name>
<feature type="region of interest" description="Disordered" evidence="8">
    <location>
        <begin position="180"/>
        <end position="213"/>
    </location>
</feature>
<dbReference type="PANTHER" id="PTHR12486">
    <property type="entry name" value="APRATAXIN-RELATED"/>
    <property type="match status" value="1"/>
</dbReference>
<dbReference type="Gene3D" id="3.30.428.10">
    <property type="entry name" value="HIT-like"/>
    <property type="match status" value="1"/>
</dbReference>
<dbReference type="PROSITE" id="PS00028">
    <property type="entry name" value="ZINC_FINGER_C2H2_1"/>
    <property type="match status" value="1"/>
</dbReference>
<dbReference type="InterPro" id="IPR008984">
    <property type="entry name" value="SMAD_FHA_dom_sf"/>
</dbReference>
<dbReference type="GO" id="GO:1990165">
    <property type="term" value="F:single-strand break-containing DNA binding"/>
    <property type="evidence" value="ECO:0007669"/>
    <property type="project" value="TreeGrafter"/>
</dbReference>
<evidence type="ECO:0000256" key="7">
    <source>
        <dbReference type="PROSITE-ProRule" id="PRU00464"/>
    </source>
</evidence>
<evidence type="ECO:0000256" key="8">
    <source>
        <dbReference type="SAM" id="MobiDB-lite"/>
    </source>
</evidence>
<feature type="compositionally biased region" description="Polar residues" evidence="8">
    <location>
        <begin position="127"/>
        <end position="137"/>
    </location>
</feature>
<dbReference type="GeneID" id="16074071"/>
<keyword evidence="6" id="KW-0539">Nucleus</keyword>
<keyword evidence="3" id="KW-0378">Hydrolase</keyword>
<evidence type="ECO:0000313" key="10">
    <source>
        <dbReference type="EMBL" id="EGD73931.1"/>
    </source>
</evidence>
<dbReference type="FunCoup" id="F2UBR5">
    <property type="interactions" value="842"/>
</dbReference>
<dbReference type="InterPro" id="IPR011146">
    <property type="entry name" value="HIT-like"/>
</dbReference>
<dbReference type="GO" id="GO:0000012">
    <property type="term" value="P:single strand break repair"/>
    <property type="evidence" value="ECO:0007669"/>
    <property type="project" value="TreeGrafter"/>
</dbReference>
<dbReference type="InterPro" id="IPR041388">
    <property type="entry name" value="FHA_2"/>
</dbReference>
<dbReference type="KEGG" id="sre:PTSG_12341"/>
<dbReference type="Gene3D" id="2.60.200.20">
    <property type="match status" value="1"/>
</dbReference>
<dbReference type="GO" id="GO:0046872">
    <property type="term" value="F:metal ion binding"/>
    <property type="evidence" value="ECO:0007669"/>
    <property type="project" value="UniProtKB-KW"/>
</dbReference>
<evidence type="ECO:0000259" key="9">
    <source>
        <dbReference type="PROSITE" id="PS51084"/>
    </source>
</evidence>
<proteinExistence type="predicted"/>
<keyword evidence="2" id="KW-0479">Metal-binding</keyword>
<dbReference type="Pfam" id="PF11969">
    <property type="entry name" value="DcpS_C"/>
    <property type="match status" value="1"/>
</dbReference>
<feature type="domain" description="HIT" evidence="9">
    <location>
        <begin position="224"/>
        <end position="332"/>
    </location>
</feature>
<dbReference type="FunFam" id="3.30.428.10:FF:000004">
    <property type="entry name" value="aprataxin isoform X2"/>
    <property type="match status" value="1"/>
</dbReference>
<organism evidence="11">
    <name type="scientific">Salpingoeca rosetta (strain ATCC 50818 / BSB-021)</name>
    <dbReference type="NCBI Taxonomy" id="946362"/>
    <lineage>
        <taxon>Eukaryota</taxon>
        <taxon>Choanoflagellata</taxon>
        <taxon>Craspedida</taxon>
        <taxon>Salpingoecidae</taxon>
        <taxon>Salpingoeca</taxon>
    </lineage>
</organism>
<evidence type="ECO:0000256" key="2">
    <source>
        <dbReference type="ARBA" id="ARBA00022723"/>
    </source>
</evidence>
<gene>
    <name evidence="10" type="ORF">PTSG_12341</name>
</gene>
<dbReference type="GO" id="GO:0030983">
    <property type="term" value="F:mismatched DNA binding"/>
    <property type="evidence" value="ECO:0007669"/>
    <property type="project" value="TreeGrafter"/>
</dbReference>
<dbReference type="GO" id="GO:0005634">
    <property type="term" value="C:nucleus"/>
    <property type="evidence" value="ECO:0007669"/>
    <property type="project" value="UniProtKB-SubCell"/>
</dbReference>
<dbReference type="InParanoid" id="F2UBR5"/>
<dbReference type="InterPro" id="IPR032566">
    <property type="entry name" value="Znf-C2HE"/>
</dbReference>
<dbReference type="InterPro" id="IPR013087">
    <property type="entry name" value="Znf_C2H2_type"/>
</dbReference>
<evidence type="ECO:0000256" key="6">
    <source>
        <dbReference type="ARBA" id="ARBA00023242"/>
    </source>
</evidence>
<dbReference type="Pfam" id="PF17913">
    <property type="entry name" value="FHA_2"/>
    <property type="match status" value="1"/>
</dbReference>
<dbReference type="AlphaFoldDB" id="F2UBR5"/>
<dbReference type="GO" id="GO:0033699">
    <property type="term" value="F:DNA 5'-adenosine monophosphate hydrolase activity"/>
    <property type="evidence" value="ECO:0007669"/>
    <property type="project" value="TreeGrafter"/>
</dbReference>
<dbReference type="SUPFAM" id="SSF54197">
    <property type="entry name" value="HIT-like"/>
    <property type="match status" value="1"/>
</dbReference>
<evidence type="ECO:0000256" key="5">
    <source>
        <dbReference type="ARBA" id="ARBA00023125"/>
    </source>
</evidence>
<dbReference type="eggNOG" id="KOG0562">
    <property type="taxonomic scope" value="Eukaryota"/>
</dbReference>
<evidence type="ECO:0000256" key="4">
    <source>
        <dbReference type="ARBA" id="ARBA00022833"/>
    </source>
</evidence>
<dbReference type="OrthoDB" id="3512845at2759"/>
<feature type="compositionally biased region" description="Basic and acidic residues" evidence="8">
    <location>
        <begin position="204"/>
        <end position="213"/>
    </location>
</feature>
<reference evidence="10" key="1">
    <citation type="submission" date="2009-08" db="EMBL/GenBank/DDBJ databases">
        <title>Annotation of Salpingoeca rosetta.</title>
        <authorList>
            <consortium name="The Broad Institute Genome Sequencing Platform"/>
            <person name="Russ C."/>
            <person name="Cuomo C."/>
            <person name="Burger G."/>
            <person name="Gray M.W."/>
            <person name="Holland P.W.H."/>
            <person name="King N."/>
            <person name="Lang F.B.F."/>
            <person name="Roger A.J."/>
            <person name="Ruiz-Trillo I."/>
            <person name="Young S.K."/>
            <person name="Zeng Q."/>
            <person name="Gargeya S."/>
            <person name="Alvarado L."/>
            <person name="Berlin A."/>
            <person name="Chapman S.B."/>
            <person name="Chen Z."/>
            <person name="Freedman E."/>
            <person name="Gellesch M."/>
            <person name="Goldberg J."/>
            <person name="Griggs A."/>
            <person name="Gujja S."/>
            <person name="Heilman E."/>
            <person name="Heiman D."/>
            <person name="Howarth C."/>
            <person name="Mehta T."/>
            <person name="Neiman D."/>
            <person name="Pearson M."/>
            <person name="Roberts A."/>
            <person name="Saif S."/>
            <person name="Shea T."/>
            <person name="Shenoy N."/>
            <person name="Sisk P."/>
            <person name="Stolte C."/>
            <person name="Sykes S."/>
            <person name="White J."/>
            <person name="Yandava C."/>
            <person name="Haas B."/>
            <person name="Nusbaum C."/>
            <person name="Birren B."/>
        </authorList>
    </citation>
    <scope>NUCLEOTIDE SEQUENCE [LARGE SCALE GENOMIC DNA]</scope>
    <source>
        <strain evidence="10">ATCC 50818</strain>
    </source>
</reference>
<dbReference type="GO" id="GO:0003697">
    <property type="term" value="F:single-stranded DNA binding"/>
    <property type="evidence" value="ECO:0007669"/>
    <property type="project" value="TreeGrafter"/>
</dbReference>
<dbReference type="PROSITE" id="PS51084">
    <property type="entry name" value="HIT_2"/>
    <property type="match status" value="1"/>
</dbReference>